<comment type="caution">
    <text evidence="2">The sequence shown here is derived from an EMBL/GenBank/DDBJ whole genome shotgun (WGS) entry which is preliminary data.</text>
</comment>
<evidence type="ECO:0000256" key="1">
    <source>
        <dbReference type="SAM" id="Phobius"/>
    </source>
</evidence>
<dbReference type="Proteomes" id="UP000828390">
    <property type="component" value="Unassembled WGS sequence"/>
</dbReference>
<reference evidence="2" key="1">
    <citation type="journal article" date="2019" name="bioRxiv">
        <title>The Genome of the Zebra Mussel, Dreissena polymorpha: A Resource for Invasive Species Research.</title>
        <authorList>
            <person name="McCartney M.A."/>
            <person name="Auch B."/>
            <person name="Kono T."/>
            <person name="Mallez S."/>
            <person name="Zhang Y."/>
            <person name="Obille A."/>
            <person name="Becker A."/>
            <person name="Abrahante J.E."/>
            <person name="Garbe J."/>
            <person name="Badalamenti J.P."/>
            <person name="Herman A."/>
            <person name="Mangelson H."/>
            <person name="Liachko I."/>
            <person name="Sullivan S."/>
            <person name="Sone E.D."/>
            <person name="Koren S."/>
            <person name="Silverstein K.A.T."/>
            <person name="Beckman K.B."/>
            <person name="Gohl D.M."/>
        </authorList>
    </citation>
    <scope>NUCLEOTIDE SEQUENCE</scope>
    <source>
        <strain evidence="2">Duluth1</strain>
        <tissue evidence="2">Whole animal</tissue>
    </source>
</reference>
<protein>
    <submittedName>
        <fullName evidence="2">Uncharacterized protein</fullName>
    </submittedName>
</protein>
<accession>A0A9D4GZR3</accession>
<evidence type="ECO:0000313" key="2">
    <source>
        <dbReference type="EMBL" id="KAH3824730.1"/>
    </source>
</evidence>
<feature type="transmembrane region" description="Helical" evidence="1">
    <location>
        <begin position="6"/>
        <end position="24"/>
    </location>
</feature>
<proteinExistence type="predicted"/>
<keyword evidence="1" id="KW-1133">Transmembrane helix</keyword>
<organism evidence="2 3">
    <name type="scientific">Dreissena polymorpha</name>
    <name type="common">Zebra mussel</name>
    <name type="synonym">Mytilus polymorpha</name>
    <dbReference type="NCBI Taxonomy" id="45954"/>
    <lineage>
        <taxon>Eukaryota</taxon>
        <taxon>Metazoa</taxon>
        <taxon>Spiralia</taxon>
        <taxon>Lophotrochozoa</taxon>
        <taxon>Mollusca</taxon>
        <taxon>Bivalvia</taxon>
        <taxon>Autobranchia</taxon>
        <taxon>Heteroconchia</taxon>
        <taxon>Euheterodonta</taxon>
        <taxon>Imparidentia</taxon>
        <taxon>Neoheterodontei</taxon>
        <taxon>Myida</taxon>
        <taxon>Dreissenoidea</taxon>
        <taxon>Dreissenidae</taxon>
        <taxon>Dreissena</taxon>
    </lineage>
</organism>
<keyword evidence="1" id="KW-0472">Membrane</keyword>
<dbReference type="EMBL" id="JAIWYP010000005">
    <property type="protein sequence ID" value="KAH3824730.1"/>
    <property type="molecule type" value="Genomic_DNA"/>
</dbReference>
<gene>
    <name evidence="2" type="ORF">DPMN_126583</name>
</gene>
<dbReference type="AlphaFoldDB" id="A0A9D4GZR3"/>
<reference evidence="2" key="2">
    <citation type="submission" date="2020-11" db="EMBL/GenBank/DDBJ databases">
        <authorList>
            <person name="McCartney M.A."/>
            <person name="Auch B."/>
            <person name="Kono T."/>
            <person name="Mallez S."/>
            <person name="Becker A."/>
            <person name="Gohl D.M."/>
            <person name="Silverstein K.A.T."/>
            <person name="Koren S."/>
            <person name="Bechman K.B."/>
            <person name="Herman A."/>
            <person name="Abrahante J.E."/>
            <person name="Garbe J."/>
        </authorList>
    </citation>
    <scope>NUCLEOTIDE SEQUENCE</scope>
    <source>
        <strain evidence="2">Duluth1</strain>
        <tissue evidence="2">Whole animal</tissue>
    </source>
</reference>
<evidence type="ECO:0000313" key="3">
    <source>
        <dbReference type="Proteomes" id="UP000828390"/>
    </source>
</evidence>
<keyword evidence="1" id="KW-0812">Transmembrane</keyword>
<sequence length="53" mass="6168">MLVLTVTFVVTMLLYVVLVGYKTIDALNAMPDDDKVLFFFYMRLYFVNTIVNP</sequence>
<name>A0A9D4GZR3_DREPO</name>
<keyword evidence="3" id="KW-1185">Reference proteome</keyword>